<dbReference type="SUPFAM" id="SSF46785">
    <property type="entry name" value="Winged helix' DNA-binding domain"/>
    <property type="match status" value="1"/>
</dbReference>
<sequence>MDSSFTPIEQMLKFRASRHEDFPYQEILLTRLCMHMQSKLLENRNKMLKAQGINETLFMALITLESQENHSIQPSELSCALGSSRTNATRIADELEKRGWIERRESDNDRRCLHLQLTEKGHEFLREVLPPQHNCLHQLWSALSTTEKDQLEQITRKLLSRLEPDGTRRCGSRSDELTRHLAQKIQIYKRKNDRPASQHAGLFGKQVGSADELRRSWRTI</sequence>
<comment type="function">
    <text evidence="5">Negative regulator of the multidrug operon emrAB.</text>
</comment>
<organism evidence="9 10">
    <name type="scientific">Escherichia coli</name>
    <dbReference type="NCBI Taxonomy" id="562"/>
    <lineage>
        <taxon>Bacteria</taxon>
        <taxon>Pseudomonadati</taxon>
        <taxon>Pseudomonadota</taxon>
        <taxon>Gammaproteobacteria</taxon>
        <taxon>Enterobacterales</taxon>
        <taxon>Enterobacteriaceae</taxon>
        <taxon>Escherichia</taxon>
    </lineage>
</organism>
<dbReference type="PROSITE" id="PS50995">
    <property type="entry name" value="HTH_MARR_2"/>
    <property type="match status" value="1"/>
</dbReference>
<dbReference type="PROSITE" id="PS01117">
    <property type="entry name" value="HTH_MARR_1"/>
    <property type="match status" value="1"/>
</dbReference>
<evidence type="ECO:0000313" key="10">
    <source>
        <dbReference type="Proteomes" id="UP000254817"/>
    </source>
</evidence>
<accession>A0A376SDZ6</accession>
<evidence type="ECO:0000313" key="9">
    <source>
        <dbReference type="EMBL" id="STI48283.1"/>
    </source>
</evidence>
<protein>
    <recommendedName>
        <fullName evidence="6">Transcriptional repressor MprA</fullName>
    </recommendedName>
    <alternativeName>
        <fullName evidence="7">Protein EmrR</fullName>
    </alternativeName>
</protein>
<keyword evidence="1" id="KW-0678">Repressor</keyword>
<dbReference type="Pfam" id="PF01047">
    <property type="entry name" value="MarR"/>
    <property type="match status" value="1"/>
</dbReference>
<dbReference type="PANTHER" id="PTHR42756">
    <property type="entry name" value="TRANSCRIPTIONAL REGULATOR, MARR"/>
    <property type="match status" value="1"/>
</dbReference>
<evidence type="ECO:0000256" key="7">
    <source>
        <dbReference type="ARBA" id="ARBA00083197"/>
    </source>
</evidence>
<dbReference type="GO" id="GO:0003677">
    <property type="term" value="F:DNA binding"/>
    <property type="evidence" value="ECO:0007669"/>
    <property type="project" value="UniProtKB-KW"/>
</dbReference>
<evidence type="ECO:0000256" key="5">
    <source>
        <dbReference type="ARBA" id="ARBA00053685"/>
    </source>
</evidence>
<dbReference type="AlphaFoldDB" id="A0A376SDZ6"/>
<dbReference type="InterPro" id="IPR023187">
    <property type="entry name" value="Tscrpt_reg_MarR-type_CS"/>
</dbReference>
<keyword evidence="4" id="KW-0804">Transcription</keyword>
<dbReference type="PRINTS" id="PR00598">
    <property type="entry name" value="HTHMARR"/>
</dbReference>
<dbReference type="Proteomes" id="UP000254817">
    <property type="component" value="Unassembled WGS sequence"/>
</dbReference>
<dbReference type="PANTHER" id="PTHR42756:SF1">
    <property type="entry name" value="TRANSCRIPTIONAL REPRESSOR OF EMRAB OPERON"/>
    <property type="match status" value="1"/>
</dbReference>
<dbReference type="InterPro" id="IPR000835">
    <property type="entry name" value="HTH_MarR-typ"/>
</dbReference>
<evidence type="ECO:0000256" key="2">
    <source>
        <dbReference type="ARBA" id="ARBA00023015"/>
    </source>
</evidence>
<gene>
    <name evidence="9" type="primary">mprA</name>
    <name evidence="9" type="ORF">NCTC11112_07524</name>
</gene>
<dbReference type="EMBL" id="UGAW01000002">
    <property type="protein sequence ID" value="STI48283.1"/>
    <property type="molecule type" value="Genomic_DNA"/>
</dbReference>
<dbReference type="SMART" id="SM00347">
    <property type="entry name" value="HTH_MARR"/>
    <property type="match status" value="1"/>
</dbReference>
<evidence type="ECO:0000256" key="1">
    <source>
        <dbReference type="ARBA" id="ARBA00022491"/>
    </source>
</evidence>
<keyword evidence="2" id="KW-0805">Transcription regulation</keyword>
<dbReference type="Gene3D" id="1.10.10.10">
    <property type="entry name" value="Winged helix-like DNA-binding domain superfamily/Winged helix DNA-binding domain"/>
    <property type="match status" value="1"/>
</dbReference>
<reference evidence="9 10" key="1">
    <citation type="submission" date="2018-06" db="EMBL/GenBank/DDBJ databases">
        <authorList>
            <consortium name="Pathogen Informatics"/>
            <person name="Doyle S."/>
        </authorList>
    </citation>
    <scope>NUCLEOTIDE SEQUENCE [LARGE SCALE GENOMIC DNA]</scope>
    <source>
        <strain evidence="9 10">NCTC11112</strain>
    </source>
</reference>
<dbReference type="GO" id="GO:0003700">
    <property type="term" value="F:DNA-binding transcription factor activity"/>
    <property type="evidence" value="ECO:0007669"/>
    <property type="project" value="InterPro"/>
</dbReference>
<dbReference type="NCBIfam" id="NF008122">
    <property type="entry name" value="PRK10870.1"/>
    <property type="match status" value="1"/>
</dbReference>
<dbReference type="InterPro" id="IPR036390">
    <property type="entry name" value="WH_DNA-bd_sf"/>
</dbReference>
<evidence type="ECO:0000256" key="6">
    <source>
        <dbReference type="ARBA" id="ARBA00069476"/>
    </source>
</evidence>
<feature type="domain" description="HTH marR-type" evidence="8">
    <location>
        <begin position="26"/>
        <end position="160"/>
    </location>
</feature>
<proteinExistence type="predicted"/>
<keyword evidence="3" id="KW-0238">DNA-binding</keyword>
<evidence type="ECO:0000256" key="4">
    <source>
        <dbReference type="ARBA" id="ARBA00023163"/>
    </source>
</evidence>
<dbReference type="FunFam" id="1.10.10.10:FF:000111">
    <property type="entry name" value="Transcriptional repressor MprA"/>
    <property type="match status" value="1"/>
</dbReference>
<evidence type="ECO:0000256" key="3">
    <source>
        <dbReference type="ARBA" id="ARBA00023125"/>
    </source>
</evidence>
<name>A0A376SDZ6_ECOLX</name>
<evidence type="ECO:0000259" key="8">
    <source>
        <dbReference type="PROSITE" id="PS50995"/>
    </source>
</evidence>
<dbReference type="InterPro" id="IPR036388">
    <property type="entry name" value="WH-like_DNA-bd_sf"/>
</dbReference>